<dbReference type="GO" id="GO:0060828">
    <property type="term" value="P:regulation of canonical Wnt signaling pathway"/>
    <property type="evidence" value="ECO:0007669"/>
    <property type="project" value="InterPro"/>
</dbReference>
<keyword evidence="5" id="KW-1185">Reference proteome</keyword>
<accession>A0AA39LXC6</accession>
<reference evidence="4" key="1">
    <citation type="submission" date="2023-06" db="EMBL/GenBank/DDBJ databases">
        <title>Genomic analysis of the entomopathogenic nematode Steinernema hermaphroditum.</title>
        <authorList>
            <person name="Schwarz E.M."/>
            <person name="Heppert J.K."/>
            <person name="Baniya A."/>
            <person name="Schwartz H.T."/>
            <person name="Tan C.-H."/>
            <person name="Antoshechkin I."/>
            <person name="Sternberg P.W."/>
            <person name="Goodrich-Blair H."/>
            <person name="Dillman A.R."/>
        </authorList>
    </citation>
    <scope>NUCLEOTIDE SEQUENCE</scope>
    <source>
        <strain evidence="4">PS9179</strain>
        <tissue evidence="4">Whole animal</tissue>
    </source>
</reference>
<proteinExistence type="inferred from homology"/>
<name>A0AA39LXC6_9BILA</name>
<dbReference type="InterPro" id="IPR023231">
    <property type="entry name" value="GSKIP_dom_sf"/>
</dbReference>
<feature type="compositionally biased region" description="Low complexity" evidence="2">
    <location>
        <begin position="194"/>
        <end position="209"/>
    </location>
</feature>
<dbReference type="SUPFAM" id="SSF103107">
    <property type="entry name" value="Hypothetical protein c14orf129, hspc210"/>
    <property type="match status" value="1"/>
</dbReference>
<comment type="caution">
    <text evidence="4">The sequence shown here is derived from an EMBL/GenBank/DDBJ whole genome shotgun (WGS) entry which is preliminary data.</text>
</comment>
<dbReference type="PANTHER" id="PTHR12490:SF5">
    <property type="entry name" value="GSKIP DOMAIN-CONTAINING PROTEIN"/>
    <property type="match status" value="1"/>
</dbReference>
<feature type="compositionally biased region" description="Polar residues" evidence="2">
    <location>
        <begin position="215"/>
        <end position="233"/>
    </location>
</feature>
<organism evidence="4 5">
    <name type="scientific">Steinernema hermaphroditum</name>
    <dbReference type="NCBI Taxonomy" id="289476"/>
    <lineage>
        <taxon>Eukaryota</taxon>
        <taxon>Metazoa</taxon>
        <taxon>Ecdysozoa</taxon>
        <taxon>Nematoda</taxon>
        <taxon>Chromadorea</taxon>
        <taxon>Rhabditida</taxon>
        <taxon>Tylenchina</taxon>
        <taxon>Panagrolaimomorpha</taxon>
        <taxon>Strongyloidoidea</taxon>
        <taxon>Steinernematidae</taxon>
        <taxon>Steinernema</taxon>
    </lineage>
</organism>
<dbReference type="InterPro" id="IPR007967">
    <property type="entry name" value="GSKIP_dom"/>
</dbReference>
<evidence type="ECO:0000313" key="5">
    <source>
        <dbReference type="Proteomes" id="UP001175271"/>
    </source>
</evidence>
<dbReference type="Pfam" id="PF05303">
    <property type="entry name" value="GSKIP_dom"/>
    <property type="match status" value="1"/>
</dbReference>
<evidence type="ECO:0000256" key="2">
    <source>
        <dbReference type="SAM" id="MobiDB-lite"/>
    </source>
</evidence>
<dbReference type="GO" id="GO:0005737">
    <property type="term" value="C:cytoplasm"/>
    <property type="evidence" value="ECO:0007669"/>
    <property type="project" value="TreeGrafter"/>
</dbReference>
<dbReference type="EMBL" id="JAUCMV010000003">
    <property type="protein sequence ID" value="KAK0413057.1"/>
    <property type="molecule type" value="Genomic_DNA"/>
</dbReference>
<evidence type="ECO:0000256" key="1">
    <source>
        <dbReference type="ARBA" id="ARBA00009571"/>
    </source>
</evidence>
<feature type="region of interest" description="Disordered" evidence="2">
    <location>
        <begin position="194"/>
        <end position="242"/>
    </location>
</feature>
<dbReference type="PANTHER" id="PTHR12490">
    <property type="entry name" value="GSK3B-INTERACTING PROTEIN"/>
    <property type="match status" value="1"/>
</dbReference>
<dbReference type="GO" id="GO:0019207">
    <property type="term" value="F:kinase regulator activity"/>
    <property type="evidence" value="ECO:0007669"/>
    <property type="project" value="TreeGrafter"/>
</dbReference>
<dbReference type="InterPro" id="IPR037395">
    <property type="entry name" value="GSKIP"/>
</dbReference>
<dbReference type="AlphaFoldDB" id="A0AA39LXC6"/>
<sequence>MSTTQAVPCRRCSFGLLSSTPPSHSLGSIPISLDKVAMLNRSLYDSSPQSREENSSLELEAVAAVHQLSFAVQQIAVSEILPRTTDLLFINVTTMEGTPYCLELTLKGWRICSLKNDCMQGDFTRFEMFIKYYDTVYELMEEISPGYKNRFSEKLAQRLRLLELGEDGDLVAPSSSYINSPLLNSFSPDRSTSSLSRRSISSSNGSLVPSSPPSGKTSITSSAPIPIQKQSIPEDNLPTPIS</sequence>
<gene>
    <name evidence="4" type="ORF">QR680_006574</name>
</gene>
<comment type="similarity">
    <text evidence="1">Belongs to the GSKIP family.</text>
</comment>
<dbReference type="GO" id="GO:0051018">
    <property type="term" value="F:protein kinase A binding"/>
    <property type="evidence" value="ECO:0007669"/>
    <property type="project" value="TreeGrafter"/>
</dbReference>
<dbReference type="FunFam" id="3.30.2280.10:FF:000004">
    <property type="entry name" value="Protein CBG05668"/>
    <property type="match status" value="1"/>
</dbReference>
<protein>
    <recommendedName>
        <fullName evidence="3">GSKIP domain-containing protein</fullName>
    </recommendedName>
</protein>
<feature type="domain" description="GSKIP" evidence="3">
    <location>
        <begin position="58"/>
        <end position="160"/>
    </location>
</feature>
<dbReference type="Gene3D" id="3.30.2280.10">
    <property type="entry name" value="Hypothetical protein (hspc210)"/>
    <property type="match status" value="1"/>
</dbReference>
<evidence type="ECO:0000259" key="3">
    <source>
        <dbReference type="Pfam" id="PF05303"/>
    </source>
</evidence>
<evidence type="ECO:0000313" key="4">
    <source>
        <dbReference type="EMBL" id="KAK0413057.1"/>
    </source>
</evidence>
<dbReference type="Proteomes" id="UP001175271">
    <property type="component" value="Unassembled WGS sequence"/>
</dbReference>